<dbReference type="Proteomes" id="UP001283361">
    <property type="component" value="Unassembled WGS sequence"/>
</dbReference>
<protein>
    <submittedName>
        <fullName evidence="1">Uncharacterized protein</fullName>
    </submittedName>
</protein>
<gene>
    <name evidence="1" type="ORF">RRG08_062058</name>
</gene>
<evidence type="ECO:0000313" key="1">
    <source>
        <dbReference type="EMBL" id="KAK3718623.1"/>
    </source>
</evidence>
<sequence length="199" mass="22516">MLLEGVGLRRNKQGKRWFYGARLNQNEQCIIPHLDHPVTYDPYNIRDAWSYILSPPDPGKTLTICSRNMTSVPRQTSPSPWWMSHRRPLDILRLNTSASQGIWASIFSHYTHATYPQQCADITRTCFSSPNEPPRFVPAPRLIPRDYLTPPGNILEPRPAASLVVAGPSLELLVKLTGLVPRCPRQKPGELRPAQALLF</sequence>
<name>A0AAE0XWD0_9GAST</name>
<dbReference type="EMBL" id="JAWDGP010007434">
    <property type="protein sequence ID" value="KAK3718623.1"/>
    <property type="molecule type" value="Genomic_DNA"/>
</dbReference>
<reference evidence="1" key="1">
    <citation type="journal article" date="2023" name="G3 (Bethesda)">
        <title>A reference genome for the long-term kleptoplast-retaining sea slug Elysia crispata morphotype clarki.</title>
        <authorList>
            <person name="Eastman K.E."/>
            <person name="Pendleton A.L."/>
            <person name="Shaikh M.A."/>
            <person name="Suttiyut T."/>
            <person name="Ogas R."/>
            <person name="Tomko P."/>
            <person name="Gavelis G."/>
            <person name="Widhalm J.R."/>
            <person name="Wisecaver J.H."/>
        </authorList>
    </citation>
    <scope>NUCLEOTIDE SEQUENCE</scope>
    <source>
        <strain evidence="1">ECLA1</strain>
    </source>
</reference>
<keyword evidence="2" id="KW-1185">Reference proteome</keyword>
<organism evidence="1 2">
    <name type="scientific">Elysia crispata</name>
    <name type="common">lettuce slug</name>
    <dbReference type="NCBI Taxonomy" id="231223"/>
    <lineage>
        <taxon>Eukaryota</taxon>
        <taxon>Metazoa</taxon>
        <taxon>Spiralia</taxon>
        <taxon>Lophotrochozoa</taxon>
        <taxon>Mollusca</taxon>
        <taxon>Gastropoda</taxon>
        <taxon>Heterobranchia</taxon>
        <taxon>Euthyneura</taxon>
        <taxon>Panpulmonata</taxon>
        <taxon>Sacoglossa</taxon>
        <taxon>Placobranchoidea</taxon>
        <taxon>Plakobranchidae</taxon>
        <taxon>Elysia</taxon>
    </lineage>
</organism>
<comment type="caution">
    <text evidence="1">The sequence shown here is derived from an EMBL/GenBank/DDBJ whole genome shotgun (WGS) entry which is preliminary data.</text>
</comment>
<dbReference type="AlphaFoldDB" id="A0AAE0XWD0"/>
<accession>A0AAE0XWD0</accession>
<proteinExistence type="predicted"/>
<evidence type="ECO:0000313" key="2">
    <source>
        <dbReference type="Proteomes" id="UP001283361"/>
    </source>
</evidence>